<keyword evidence="3 12" id="KW-0808">Transferase</keyword>
<keyword evidence="9" id="KW-0460">Magnesium</keyword>
<dbReference type="HAMAP" id="MF_00974">
    <property type="entry name" value="DNA_primase_DnaG"/>
    <property type="match status" value="1"/>
</dbReference>
<comment type="subunit">
    <text evidence="12">Monomer. Interacts with DnaB.</text>
</comment>
<keyword evidence="7 12" id="KW-0863">Zinc-finger</keyword>
<dbReference type="SUPFAM" id="SSF57783">
    <property type="entry name" value="Zinc beta-ribbon"/>
    <property type="match status" value="1"/>
</dbReference>
<evidence type="ECO:0000256" key="11">
    <source>
        <dbReference type="ARBA" id="ARBA00023163"/>
    </source>
</evidence>
<dbReference type="Gene3D" id="3.40.1360.10">
    <property type="match status" value="1"/>
</dbReference>
<dbReference type="Gene3D" id="3.90.980.10">
    <property type="entry name" value="DNA primase, catalytic core, N-terminal domain"/>
    <property type="match status" value="1"/>
</dbReference>
<dbReference type="InterPro" id="IPR002694">
    <property type="entry name" value="Znf_CHC2"/>
</dbReference>
<dbReference type="Pfam" id="PF10410">
    <property type="entry name" value="DnaB_bind"/>
    <property type="match status" value="1"/>
</dbReference>
<reference evidence="14 15" key="1">
    <citation type="submission" date="2021-03" db="EMBL/GenBank/DDBJ databases">
        <title>Genomic and phenotypic characterization of Chloracidobacterium isolates provides evidence for multiple species.</title>
        <authorList>
            <person name="Saini M.K."/>
            <person name="Costas A.M.G."/>
            <person name="Tank M."/>
            <person name="Bryant D.A."/>
        </authorList>
    </citation>
    <scope>NUCLEOTIDE SEQUENCE [LARGE SCALE GENOMIC DNA]</scope>
    <source>
        <strain evidence="14 15">N</strain>
    </source>
</reference>
<keyword evidence="4 12" id="KW-0548">Nucleotidyltransferase</keyword>
<dbReference type="Gene3D" id="1.20.50.20">
    <property type="entry name" value="DnaG, RNA polymerase domain, helical bundle"/>
    <property type="match status" value="1"/>
</dbReference>
<dbReference type="InterPro" id="IPR006295">
    <property type="entry name" value="DNA_primase_DnaG"/>
</dbReference>
<keyword evidence="1 12" id="KW-0240">DNA-directed RNA polymerase</keyword>
<evidence type="ECO:0000313" key="14">
    <source>
        <dbReference type="EMBL" id="QUV94060.1"/>
    </source>
</evidence>
<dbReference type="PANTHER" id="PTHR30313:SF2">
    <property type="entry name" value="DNA PRIMASE"/>
    <property type="match status" value="1"/>
</dbReference>
<evidence type="ECO:0000256" key="10">
    <source>
        <dbReference type="ARBA" id="ARBA00023125"/>
    </source>
</evidence>
<dbReference type="EMBL" id="CP072642">
    <property type="protein sequence ID" value="QUV94060.1"/>
    <property type="molecule type" value="Genomic_DNA"/>
</dbReference>
<keyword evidence="5 12" id="KW-0235">DNA replication</keyword>
<dbReference type="EC" id="2.7.7.101" evidence="12"/>
<keyword evidence="15" id="KW-1185">Reference proteome</keyword>
<feature type="domain" description="Toprim" evidence="13">
    <location>
        <begin position="269"/>
        <end position="352"/>
    </location>
</feature>
<dbReference type="InterPro" id="IPR036977">
    <property type="entry name" value="DNA_primase_Znf_CHC2"/>
</dbReference>
<dbReference type="GO" id="GO:0016779">
    <property type="term" value="F:nucleotidyltransferase activity"/>
    <property type="evidence" value="ECO:0007669"/>
    <property type="project" value="UniProtKB-KW"/>
</dbReference>
<dbReference type="CDD" id="cd03364">
    <property type="entry name" value="TOPRIM_DnaG_primases"/>
    <property type="match status" value="1"/>
</dbReference>
<evidence type="ECO:0000256" key="12">
    <source>
        <dbReference type="HAMAP-Rule" id="MF_00974"/>
    </source>
</evidence>
<dbReference type="Pfam" id="PF13155">
    <property type="entry name" value="Toprim_2"/>
    <property type="match status" value="1"/>
</dbReference>
<dbReference type="PROSITE" id="PS50880">
    <property type="entry name" value="TOPRIM"/>
    <property type="match status" value="1"/>
</dbReference>
<organism evidence="14 15">
    <name type="scientific">Chloracidobacterium sp. N</name>
    <dbReference type="NCBI Taxonomy" id="2821540"/>
    <lineage>
        <taxon>Bacteria</taxon>
        <taxon>Pseudomonadati</taxon>
        <taxon>Acidobacteriota</taxon>
        <taxon>Terriglobia</taxon>
        <taxon>Terriglobales</taxon>
        <taxon>Acidobacteriaceae</taxon>
        <taxon>Chloracidobacterium</taxon>
        <taxon>Chloracidobacterium aggregatum</taxon>
    </lineage>
</organism>
<evidence type="ECO:0000313" key="15">
    <source>
        <dbReference type="Proteomes" id="UP000677668"/>
    </source>
</evidence>
<dbReference type="InterPro" id="IPR050219">
    <property type="entry name" value="DnaG_primase"/>
</dbReference>
<keyword evidence="2 12" id="KW-0639">Primosome</keyword>
<dbReference type="Gene3D" id="3.90.580.10">
    <property type="entry name" value="Zinc finger, CHC2-type domain"/>
    <property type="match status" value="1"/>
</dbReference>
<keyword evidence="6 12" id="KW-0479">Metal-binding</keyword>
<dbReference type="SUPFAM" id="SSF56731">
    <property type="entry name" value="DNA primase core"/>
    <property type="match status" value="1"/>
</dbReference>
<keyword evidence="10 12" id="KW-0238">DNA-binding</keyword>
<evidence type="ECO:0000256" key="2">
    <source>
        <dbReference type="ARBA" id="ARBA00022515"/>
    </source>
</evidence>
<feature type="zinc finger region" description="CHC2-type" evidence="12">
    <location>
        <begin position="38"/>
        <end position="62"/>
    </location>
</feature>
<evidence type="ECO:0000256" key="4">
    <source>
        <dbReference type="ARBA" id="ARBA00022695"/>
    </source>
</evidence>
<comment type="catalytic activity">
    <reaction evidence="12">
        <text>ssDNA + n NTP = ssDNA/pppN(pN)n-1 hybrid + (n-1) diphosphate.</text>
        <dbReference type="EC" id="2.7.7.101"/>
    </reaction>
</comment>
<evidence type="ECO:0000256" key="3">
    <source>
        <dbReference type="ARBA" id="ARBA00022679"/>
    </source>
</evidence>
<comment type="domain">
    <text evidence="12">Contains an N-terminal zinc-binding domain, a central core domain that contains the primase activity, and a C-terminal DnaB-binding domain.</text>
</comment>
<evidence type="ECO:0000256" key="6">
    <source>
        <dbReference type="ARBA" id="ARBA00022723"/>
    </source>
</evidence>
<evidence type="ECO:0000256" key="9">
    <source>
        <dbReference type="ARBA" id="ARBA00022842"/>
    </source>
</evidence>
<dbReference type="InterPro" id="IPR019475">
    <property type="entry name" value="DNA_primase_DnaB-bd"/>
</dbReference>
<comment type="cofactor">
    <cofactor evidence="12">
        <name>Zn(2+)</name>
        <dbReference type="ChEBI" id="CHEBI:29105"/>
    </cofactor>
    <text evidence="12">Binds 1 zinc ion per monomer.</text>
</comment>
<evidence type="ECO:0000256" key="8">
    <source>
        <dbReference type="ARBA" id="ARBA00022833"/>
    </source>
</evidence>
<dbReference type="RefSeq" id="WP_211422381.1">
    <property type="nucleotide sequence ID" value="NZ_CP072642.1"/>
</dbReference>
<keyword evidence="8 12" id="KW-0862">Zinc</keyword>
<evidence type="ECO:0000256" key="7">
    <source>
        <dbReference type="ARBA" id="ARBA00022771"/>
    </source>
</evidence>
<dbReference type="InterPro" id="IPR037068">
    <property type="entry name" value="DNA_primase_core_N_sf"/>
</dbReference>
<dbReference type="InterPro" id="IPR013264">
    <property type="entry name" value="DNAG_N"/>
</dbReference>
<evidence type="ECO:0000259" key="13">
    <source>
        <dbReference type="PROSITE" id="PS50880"/>
    </source>
</evidence>
<dbReference type="PANTHER" id="PTHR30313">
    <property type="entry name" value="DNA PRIMASE"/>
    <property type="match status" value="1"/>
</dbReference>
<name>A0ABX8AZC1_9BACT</name>
<dbReference type="InterPro" id="IPR034151">
    <property type="entry name" value="TOPRIM_DnaG_bac"/>
</dbReference>
<dbReference type="Proteomes" id="UP000677668">
    <property type="component" value="Chromosome 1"/>
</dbReference>
<dbReference type="NCBIfam" id="TIGR01391">
    <property type="entry name" value="dnaG"/>
    <property type="match status" value="1"/>
</dbReference>
<evidence type="ECO:0000256" key="1">
    <source>
        <dbReference type="ARBA" id="ARBA00022478"/>
    </source>
</evidence>
<comment type="function">
    <text evidence="12">RNA polymerase that catalyzes the synthesis of short RNA molecules used as primers for DNA polymerase during DNA replication.</text>
</comment>
<accession>A0ABX8AZC1</accession>
<dbReference type="SMART" id="SM00493">
    <property type="entry name" value="TOPRIM"/>
    <property type="match status" value="1"/>
</dbReference>
<gene>
    <name evidence="12" type="primary">dnaG</name>
    <name evidence="14" type="ORF">J8C05_00940</name>
</gene>
<dbReference type="Pfam" id="PF08275">
    <property type="entry name" value="DNAG_N"/>
    <property type="match status" value="1"/>
</dbReference>
<proteinExistence type="inferred from homology"/>
<protein>
    <recommendedName>
        <fullName evidence="12">DNA primase</fullName>
        <ecNumber evidence="12">2.7.7.101</ecNumber>
    </recommendedName>
</protein>
<dbReference type="InterPro" id="IPR030846">
    <property type="entry name" value="DnaG_bac"/>
</dbReference>
<dbReference type="SMART" id="SM00400">
    <property type="entry name" value="ZnF_CHCC"/>
    <property type="match status" value="1"/>
</dbReference>
<dbReference type="Pfam" id="PF01807">
    <property type="entry name" value="Zn_ribbon_DnaG"/>
    <property type="match status" value="1"/>
</dbReference>
<evidence type="ECO:0000256" key="5">
    <source>
        <dbReference type="ARBA" id="ARBA00022705"/>
    </source>
</evidence>
<keyword evidence="11 12" id="KW-0804">Transcription</keyword>
<sequence>MLLDRQTVDDLRAQADIVRVVSGYVTLRKRGANYLACCPFHSEKTPSFNVHPGKQVFKCFGCGIGGDVFTFVMRMENVGFAEAVRIVAEVCGLPLPEARPAAPPAHGKGAHQEGALPEAEERERLLRLHELALRFFQSQLAAPEHYAAREYLARREVASSTIATLGLGYAPDRWDALLNFLRGHGASLTDLERSGLITPRESGSGGYDRFRGRVMFPIADSQGRVVAFGGRTLGDGEPKYLNSPETPLYVKGKHLFGLHLAKEAIRRSGFAILVEGYMDFLRLYQEGVHNVVATLGTALTEAQVRQLRRYLETPKVVINFDSDRAGQAATRRGFELLLEQGFRVNVLHLPEGKDPDDFVRAQGVRTYRACLRQSQPLVEYLADAAGLEYDLTRPAGRAQAVNAVLPYIAKLNDPIERALAAERLADRLQLDVGLIRTALEQSARERRTELAVETVEVAAKLTLAERQVLQVLLSHPPLCELAFAALDDELISMLSGRVFFRAVREVYLKGEPFDYSPLAAAVARWQRAETSGNAHGQFDFLAEADHTPTPLDREMENHMAELLLGAEPPADDTALAKYRSILEDGLLVLQQRRLEHQSAAMHRNVQKAEESNADDRALAYVHERLQLKRARLAALHHRQKKP</sequence>
<comment type="similarity">
    <text evidence="12">Belongs to the DnaG primase family.</text>
</comment>
<dbReference type="InterPro" id="IPR006171">
    <property type="entry name" value="TOPRIM_dom"/>
</dbReference>